<evidence type="ECO:0000256" key="3">
    <source>
        <dbReference type="ARBA" id="ARBA00005525"/>
    </source>
</evidence>
<evidence type="ECO:0000256" key="10">
    <source>
        <dbReference type="ARBA" id="ARBA00023002"/>
    </source>
</evidence>
<organism evidence="17 18">
    <name type="scientific">Agrilus planipennis</name>
    <name type="common">Emerald ash borer</name>
    <name type="synonym">Agrilus marcopoli</name>
    <dbReference type="NCBI Taxonomy" id="224129"/>
    <lineage>
        <taxon>Eukaryota</taxon>
        <taxon>Metazoa</taxon>
        <taxon>Ecdysozoa</taxon>
        <taxon>Arthropoda</taxon>
        <taxon>Hexapoda</taxon>
        <taxon>Insecta</taxon>
        <taxon>Pterygota</taxon>
        <taxon>Neoptera</taxon>
        <taxon>Endopterygota</taxon>
        <taxon>Coleoptera</taxon>
        <taxon>Polyphaga</taxon>
        <taxon>Elateriformia</taxon>
        <taxon>Buprestoidea</taxon>
        <taxon>Buprestidae</taxon>
        <taxon>Agrilinae</taxon>
        <taxon>Agrilus</taxon>
    </lineage>
</organism>
<evidence type="ECO:0000259" key="16">
    <source>
        <dbReference type="Pfam" id="PF14748"/>
    </source>
</evidence>
<dbReference type="UniPathway" id="UPA00098">
    <property type="reaction ID" value="UER00361"/>
</dbReference>
<evidence type="ECO:0000256" key="11">
    <source>
        <dbReference type="ARBA" id="ARBA00050547"/>
    </source>
</evidence>
<dbReference type="InterPro" id="IPR028939">
    <property type="entry name" value="P5C_Rdtase_cat_N"/>
</dbReference>
<gene>
    <name evidence="18" type="primary">LOC108739384</name>
</gene>
<evidence type="ECO:0000256" key="14">
    <source>
        <dbReference type="RuleBase" id="RU003903"/>
    </source>
</evidence>
<name>A0A7F5RE97_AGRPL</name>
<evidence type="ECO:0000259" key="15">
    <source>
        <dbReference type="Pfam" id="PF03807"/>
    </source>
</evidence>
<keyword evidence="8 14" id="KW-0641">Proline biosynthesis</keyword>
<dbReference type="InterPro" id="IPR008927">
    <property type="entry name" value="6-PGluconate_DH-like_C_sf"/>
</dbReference>
<dbReference type="PIRSF" id="PIRSF000193">
    <property type="entry name" value="Pyrrol-5-carb_rd"/>
    <property type="match status" value="1"/>
</dbReference>
<dbReference type="GeneID" id="108739384"/>
<evidence type="ECO:0000256" key="12">
    <source>
        <dbReference type="ARBA" id="ARBA00052690"/>
    </source>
</evidence>
<dbReference type="PANTHER" id="PTHR11645">
    <property type="entry name" value="PYRROLINE-5-CARBOXYLATE REDUCTASE"/>
    <property type="match status" value="1"/>
</dbReference>
<feature type="binding site" evidence="13">
    <location>
        <position position="38"/>
    </location>
    <ligand>
        <name>NADP(+)</name>
        <dbReference type="ChEBI" id="CHEBI:58349"/>
    </ligand>
</feature>
<dbReference type="CTD" id="42106"/>
<protein>
    <recommendedName>
        <fullName evidence="5 14">Pyrroline-5-carboxylate reductase</fullName>
        <ecNumber evidence="4 14">1.5.1.2</ecNumber>
    </recommendedName>
</protein>
<dbReference type="Pfam" id="PF14748">
    <property type="entry name" value="P5CR_dimer"/>
    <property type="match status" value="1"/>
</dbReference>
<keyword evidence="10 14" id="KW-0560">Oxidoreductase</keyword>
<reference evidence="18" key="1">
    <citation type="submission" date="2025-08" db="UniProtKB">
        <authorList>
            <consortium name="RefSeq"/>
        </authorList>
    </citation>
    <scope>IDENTIFICATION</scope>
    <source>
        <tissue evidence="18">Entire body</tissue>
    </source>
</reference>
<dbReference type="GO" id="GO:0004735">
    <property type="term" value="F:pyrroline-5-carboxylate reductase activity"/>
    <property type="evidence" value="ECO:0007669"/>
    <property type="project" value="UniProtKB-EC"/>
</dbReference>
<dbReference type="InterPro" id="IPR036291">
    <property type="entry name" value="NAD(P)-bd_dom_sf"/>
</dbReference>
<dbReference type="SUPFAM" id="SSF51735">
    <property type="entry name" value="NAD(P)-binding Rossmann-fold domains"/>
    <property type="match status" value="1"/>
</dbReference>
<feature type="domain" description="Pyrroline-5-carboxylate reductase dimerisation" evidence="16">
    <location>
        <begin position="171"/>
        <end position="274"/>
    </location>
</feature>
<evidence type="ECO:0000256" key="5">
    <source>
        <dbReference type="ARBA" id="ARBA00021413"/>
    </source>
</evidence>
<dbReference type="InParanoid" id="A0A7F5RE97"/>
<evidence type="ECO:0000256" key="9">
    <source>
        <dbReference type="ARBA" id="ARBA00022857"/>
    </source>
</evidence>
<feature type="binding site" evidence="13">
    <location>
        <begin position="11"/>
        <end position="16"/>
    </location>
    <ligand>
        <name>NADP(+)</name>
        <dbReference type="ChEBI" id="CHEBI:58349"/>
    </ligand>
</feature>
<sequence length="283" mass="29653">MTSKLLKIGFIGGGKMAQAMAKGFISAGLSKGEMMIASVHPSDLPSAEAFQSIGAESVFENIPVVKKSDVVFVSVKPSVIPQALGDITNADDLKANDADKLYLSIAMGVTIKELESYLPRDSRVIRVMPNTPALVRSAASVFVRGSNVTDEDAFTTKELLSSIGTCEEVTENLLDPITALSGSGPAYIYVIIEALADGGVKMGLPRDLAYRLAAQTVLGSGKMVLDTNTHPGILKDNVTSPAGSTASGLHFLEEKGLRAALIGAIEAATKRCHQVSSNGSTKK</sequence>
<comment type="catalytic activity">
    <reaction evidence="12 14">
        <text>L-proline + NADP(+) = (S)-1-pyrroline-5-carboxylate + NADPH + 2 H(+)</text>
        <dbReference type="Rhea" id="RHEA:14109"/>
        <dbReference type="ChEBI" id="CHEBI:15378"/>
        <dbReference type="ChEBI" id="CHEBI:17388"/>
        <dbReference type="ChEBI" id="CHEBI:57783"/>
        <dbReference type="ChEBI" id="CHEBI:58349"/>
        <dbReference type="ChEBI" id="CHEBI:60039"/>
        <dbReference type="EC" id="1.5.1.2"/>
    </reaction>
</comment>
<dbReference type="Gene3D" id="1.10.3730.10">
    <property type="entry name" value="ProC C-terminal domain-like"/>
    <property type="match status" value="1"/>
</dbReference>
<accession>A0A7F5RE97</accession>
<evidence type="ECO:0000256" key="1">
    <source>
        <dbReference type="ARBA" id="ARBA00004496"/>
    </source>
</evidence>
<evidence type="ECO:0000256" key="4">
    <source>
        <dbReference type="ARBA" id="ARBA00012855"/>
    </source>
</evidence>
<evidence type="ECO:0000256" key="7">
    <source>
        <dbReference type="ARBA" id="ARBA00022605"/>
    </source>
</evidence>
<dbReference type="EC" id="1.5.1.2" evidence="4 14"/>
<comment type="pathway">
    <text evidence="2 14">Amino-acid biosynthesis; L-proline biosynthesis; L-proline from L-glutamate 5-semialdehyde: step 1/1.</text>
</comment>
<dbReference type="PROSITE" id="PS00521">
    <property type="entry name" value="P5CR"/>
    <property type="match status" value="1"/>
</dbReference>
<dbReference type="KEGG" id="apln:108739384"/>
<dbReference type="PANTHER" id="PTHR11645:SF62">
    <property type="entry name" value="PYRROLINE-5-CARBOXYLATE REDUCTASE"/>
    <property type="match status" value="1"/>
</dbReference>
<dbReference type="FunFam" id="3.40.50.720:FF:000190">
    <property type="entry name" value="Pyrroline-5-carboxylate reductase"/>
    <property type="match status" value="1"/>
</dbReference>
<evidence type="ECO:0000256" key="13">
    <source>
        <dbReference type="PIRSR" id="PIRSR000193-1"/>
    </source>
</evidence>
<keyword evidence="6" id="KW-0963">Cytoplasm</keyword>
<evidence type="ECO:0000256" key="6">
    <source>
        <dbReference type="ARBA" id="ARBA00022490"/>
    </source>
</evidence>
<dbReference type="OrthoDB" id="10263291at2759"/>
<comment type="subcellular location">
    <subcellularLocation>
        <location evidence="1">Cytoplasm</location>
    </subcellularLocation>
</comment>
<dbReference type="Proteomes" id="UP000192223">
    <property type="component" value="Unplaced"/>
</dbReference>
<dbReference type="HAMAP" id="MF_01925">
    <property type="entry name" value="P5C_reductase"/>
    <property type="match status" value="1"/>
</dbReference>
<dbReference type="InterPro" id="IPR053790">
    <property type="entry name" value="P5CR-like_CS"/>
</dbReference>
<keyword evidence="9 13" id="KW-0521">NADP</keyword>
<evidence type="ECO:0000313" key="17">
    <source>
        <dbReference type="Proteomes" id="UP000192223"/>
    </source>
</evidence>
<evidence type="ECO:0000313" key="18">
    <source>
        <dbReference type="RefSeq" id="XP_025834301.1"/>
    </source>
</evidence>
<dbReference type="FunFam" id="1.10.3730.10:FF:000001">
    <property type="entry name" value="Pyrroline-5-carboxylate reductase"/>
    <property type="match status" value="1"/>
</dbReference>
<dbReference type="NCBIfam" id="TIGR00112">
    <property type="entry name" value="proC"/>
    <property type="match status" value="1"/>
</dbReference>
<dbReference type="SUPFAM" id="SSF48179">
    <property type="entry name" value="6-phosphogluconate dehydrogenase C-terminal domain-like"/>
    <property type="match status" value="1"/>
</dbReference>
<feature type="domain" description="Pyrroline-5-carboxylate reductase catalytic N-terminal" evidence="15">
    <location>
        <begin position="7"/>
        <end position="106"/>
    </location>
</feature>
<dbReference type="Gene3D" id="3.40.50.720">
    <property type="entry name" value="NAD(P)-binding Rossmann-like Domain"/>
    <property type="match status" value="1"/>
</dbReference>
<dbReference type="FunCoup" id="A0A7F5RE97">
    <property type="interactions" value="597"/>
</dbReference>
<evidence type="ECO:0000256" key="8">
    <source>
        <dbReference type="ARBA" id="ARBA00022650"/>
    </source>
</evidence>
<dbReference type="Pfam" id="PF03807">
    <property type="entry name" value="F420_oxidored"/>
    <property type="match status" value="1"/>
</dbReference>
<dbReference type="GO" id="GO:0005737">
    <property type="term" value="C:cytoplasm"/>
    <property type="evidence" value="ECO:0007669"/>
    <property type="project" value="UniProtKB-SubCell"/>
</dbReference>
<dbReference type="InterPro" id="IPR000304">
    <property type="entry name" value="Pyrroline-COOH_reductase"/>
</dbReference>
<keyword evidence="17" id="KW-1185">Reference proteome</keyword>
<proteinExistence type="inferred from homology"/>
<comment type="catalytic activity">
    <reaction evidence="11">
        <text>L-proline + NAD(+) = (S)-1-pyrroline-5-carboxylate + NADH + 2 H(+)</text>
        <dbReference type="Rhea" id="RHEA:14105"/>
        <dbReference type="ChEBI" id="CHEBI:15378"/>
        <dbReference type="ChEBI" id="CHEBI:17388"/>
        <dbReference type="ChEBI" id="CHEBI:57540"/>
        <dbReference type="ChEBI" id="CHEBI:57945"/>
        <dbReference type="ChEBI" id="CHEBI:60039"/>
        <dbReference type="EC" id="1.5.1.2"/>
    </reaction>
</comment>
<evidence type="ECO:0000256" key="2">
    <source>
        <dbReference type="ARBA" id="ARBA00005205"/>
    </source>
</evidence>
<dbReference type="AlphaFoldDB" id="A0A7F5RE97"/>
<feature type="binding site" evidence="13">
    <location>
        <position position="61"/>
    </location>
    <ligand>
        <name>NADPH</name>
        <dbReference type="ChEBI" id="CHEBI:57783"/>
    </ligand>
</feature>
<comment type="similarity">
    <text evidence="3 14">Belongs to the pyrroline-5-carboxylate reductase family.</text>
</comment>
<dbReference type="GO" id="GO:0055129">
    <property type="term" value="P:L-proline biosynthetic process"/>
    <property type="evidence" value="ECO:0007669"/>
    <property type="project" value="UniProtKB-UniPathway"/>
</dbReference>
<keyword evidence="7 14" id="KW-0028">Amino-acid biosynthesis</keyword>
<dbReference type="RefSeq" id="XP_025834301.1">
    <property type="nucleotide sequence ID" value="XM_025978516.1"/>
</dbReference>
<dbReference type="InterPro" id="IPR029036">
    <property type="entry name" value="P5CR_dimer"/>
</dbReference>